<accession>A0A098LG24</accession>
<comment type="caution">
    <text evidence="2">The sequence shown here is derived from an EMBL/GenBank/DDBJ whole genome shotgun (WGS) entry which is preliminary data.</text>
</comment>
<dbReference type="AlphaFoldDB" id="A0A098LG24"/>
<keyword evidence="1" id="KW-0812">Transmembrane</keyword>
<sequence>MYPGMILVGIAVIIMVLIIWEEFLFPIKIKEVNSKIVFRNRRNKLKTQLFIYLFIPAIFGFIYYKYEINQIRFFLWAAVCIIAPVVEKIASGINNYNDFLKLTNDSIEFRNNKKAGSVKLKEVLHLSLVKDEQGVIKKIQLLMLNNEEVIIDLDEMELEVYYDSISNYITKHYEHMLNKTDVNS</sequence>
<keyword evidence="1" id="KW-1133">Transmembrane helix</keyword>
<organism evidence="2 3">
    <name type="scientific">Sporocytophaga myxococcoides</name>
    <dbReference type="NCBI Taxonomy" id="153721"/>
    <lineage>
        <taxon>Bacteria</taxon>
        <taxon>Pseudomonadati</taxon>
        <taxon>Bacteroidota</taxon>
        <taxon>Cytophagia</taxon>
        <taxon>Cytophagales</taxon>
        <taxon>Cytophagaceae</taxon>
        <taxon>Sporocytophaga</taxon>
    </lineage>
</organism>
<feature type="transmembrane region" description="Helical" evidence="1">
    <location>
        <begin position="70"/>
        <end position="86"/>
    </location>
</feature>
<dbReference type="eggNOG" id="ENOG5033X93">
    <property type="taxonomic scope" value="Bacteria"/>
</dbReference>
<keyword evidence="3" id="KW-1185">Reference proteome</keyword>
<evidence type="ECO:0000313" key="3">
    <source>
        <dbReference type="Proteomes" id="UP000030185"/>
    </source>
</evidence>
<protein>
    <submittedName>
        <fullName evidence="2">Heavy metal membrane efflux protein</fullName>
    </submittedName>
</protein>
<proteinExistence type="predicted"/>
<gene>
    <name evidence="2" type="ORF">MYP_2616</name>
</gene>
<evidence type="ECO:0000256" key="1">
    <source>
        <dbReference type="SAM" id="Phobius"/>
    </source>
</evidence>
<dbReference type="EMBL" id="BBLT01000005">
    <property type="protein sequence ID" value="GAL85387.1"/>
    <property type="molecule type" value="Genomic_DNA"/>
</dbReference>
<feature type="transmembrane region" description="Helical" evidence="1">
    <location>
        <begin position="6"/>
        <end position="25"/>
    </location>
</feature>
<keyword evidence="1" id="KW-0472">Membrane</keyword>
<name>A0A098LG24_9BACT</name>
<evidence type="ECO:0000313" key="2">
    <source>
        <dbReference type="EMBL" id="GAL85387.1"/>
    </source>
</evidence>
<feature type="transmembrane region" description="Helical" evidence="1">
    <location>
        <begin position="45"/>
        <end position="64"/>
    </location>
</feature>
<dbReference type="Proteomes" id="UP000030185">
    <property type="component" value="Unassembled WGS sequence"/>
</dbReference>
<reference evidence="2 3" key="1">
    <citation type="submission" date="2014-09" db="EMBL/GenBank/DDBJ databases">
        <title>Sporocytophaga myxococcoides PG-01 genome sequencing.</title>
        <authorList>
            <person name="Liu L."/>
            <person name="Gao P.J."/>
            <person name="Chen G.J."/>
            <person name="Wang L.S."/>
        </authorList>
    </citation>
    <scope>NUCLEOTIDE SEQUENCE [LARGE SCALE GENOMIC DNA]</scope>
    <source>
        <strain evidence="2 3">PG-01</strain>
    </source>
</reference>